<organism evidence="8 9">
    <name type="scientific">Capsicum annuum</name>
    <name type="common">Capsicum pepper</name>
    <dbReference type="NCBI Taxonomy" id="4072"/>
    <lineage>
        <taxon>Eukaryota</taxon>
        <taxon>Viridiplantae</taxon>
        <taxon>Streptophyta</taxon>
        <taxon>Embryophyta</taxon>
        <taxon>Tracheophyta</taxon>
        <taxon>Spermatophyta</taxon>
        <taxon>Magnoliopsida</taxon>
        <taxon>eudicotyledons</taxon>
        <taxon>Gunneridae</taxon>
        <taxon>Pentapetalae</taxon>
        <taxon>asterids</taxon>
        <taxon>lamiids</taxon>
        <taxon>Solanales</taxon>
        <taxon>Solanaceae</taxon>
        <taxon>Solanoideae</taxon>
        <taxon>Capsiceae</taxon>
        <taxon>Capsicum</taxon>
    </lineage>
</organism>
<dbReference type="AlphaFoldDB" id="A0A2G2Z4S8"/>
<dbReference type="InterPro" id="IPR043502">
    <property type="entry name" value="DNA/RNA_pol_sf"/>
</dbReference>
<evidence type="ECO:0000313" key="9">
    <source>
        <dbReference type="Proteomes" id="UP000222542"/>
    </source>
</evidence>
<keyword evidence="3" id="KW-0540">Nuclease</keyword>
<dbReference type="PANTHER" id="PTHR37984">
    <property type="entry name" value="PROTEIN CBG26694"/>
    <property type="match status" value="1"/>
</dbReference>
<name>A0A2G2Z4S8_CAPAN</name>
<evidence type="ECO:0000256" key="2">
    <source>
        <dbReference type="ARBA" id="ARBA00022695"/>
    </source>
</evidence>
<keyword evidence="6" id="KW-0695">RNA-directed DNA polymerase</keyword>
<dbReference type="SUPFAM" id="SSF56672">
    <property type="entry name" value="DNA/RNA polymerases"/>
    <property type="match status" value="1"/>
</dbReference>
<keyword evidence="9" id="KW-1185">Reference proteome</keyword>
<dbReference type="Gene3D" id="3.10.20.370">
    <property type="match status" value="1"/>
</dbReference>
<gene>
    <name evidence="8" type="ORF">T459_20540</name>
</gene>
<dbReference type="PANTHER" id="PTHR37984:SF5">
    <property type="entry name" value="PROTEIN NYNRIN-LIKE"/>
    <property type="match status" value="1"/>
</dbReference>
<evidence type="ECO:0000256" key="4">
    <source>
        <dbReference type="ARBA" id="ARBA00022759"/>
    </source>
</evidence>
<evidence type="ECO:0000259" key="7">
    <source>
        <dbReference type="Pfam" id="PF17917"/>
    </source>
</evidence>
<evidence type="ECO:0000256" key="5">
    <source>
        <dbReference type="ARBA" id="ARBA00022801"/>
    </source>
</evidence>
<keyword evidence="1" id="KW-0808">Transferase</keyword>
<keyword evidence="5" id="KW-0378">Hydrolase</keyword>
<reference evidence="8 9" key="1">
    <citation type="journal article" date="2014" name="Nat. Genet.">
        <title>Genome sequence of the hot pepper provides insights into the evolution of pungency in Capsicum species.</title>
        <authorList>
            <person name="Kim S."/>
            <person name="Park M."/>
            <person name="Yeom S.I."/>
            <person name="Kim Y.M."/>
            <person name="Lee J.M."/>
            <person name="Lee H.A."/>
            <person name="Seo E."/>
            <person name="Choi J."/>
            <person name="Cheong K."/>
            <person name="Kim K.T."/>
            <person name="Jung K."/>
            <person name="Lee G.W."/>
            <person name="Oh S.K."/>
            <person name="Bae C."/>
            <person name="Kim S.B."/>
            <person name="Lee H.Y."/>
            <person name="Kim S.Y."/>
            <person name="Kim M.S."/>
            <person name="Kang B.C."/>
            <person name="Jo Y.D."/>
            <person name="Yang H.B."/>
            <person name="Jeong H.J."/>
            <person name="Kang W.H."/>
            <person name="Kwon J.K."/>
            <person name="Shin C."/>
            <person name="Lim J.Y."/>
            <person name="Park J.H."/>
            <person name="Huh J.H."/>
            <person name="Kim J.S."/>
            <person name="Kim B.D."/>
            <person name="Cohen O."/>
            <person name="Paran I."/>
            <person name="Suh M.C."/>
            <person name="Lee S.B."/>
            <person name="Kim Y.K."/>
            <person name="Shin Y."/>
            <person name="Noh S.J."/>
            <person name="Park J."/>
            <person name="Seo Y.S."/>
            <person name="Kwon S.Y."/>
            <person name="Kim H.A."/>
            <person name="Park J.M."/>
            <person name="Kim H.J."/>
            <person name="Choi S.B."/>
            <person name="Bosland P.W."/>
            <person name="Reeves G."/>
            <person name="Jo S.H."/>
            <person name="Lee B.W."/>
            <person name="Cho H.T."/>
            <person name="Choi H.S."/>
            <person name="Lee M.S."/>
            <person name="Yu Y."/>
            <person name="Do Choi Y."/>
            <person name="Park B.S."/>
            <person name="van Deynze A."/>
            <person name="Ashrafi H."/>
            <person name="Hill T."/>
            <person name="Kim W.T."/>
            <person name="Pai H.S."/>
            <person name="Ahn H.K."/>
            <person name="Yeam I."/>
            <person name="Giovannoni J.J."/>
            <person name="Rose J.K."/>
            <person name="Sorensen I."/>
            <person name="Lee S.J."/>
            <person name="Kim R.W."/>
            <person name="Choi I.Y."/>
            <person name="Choi B.S."/>
            <person name="Lim J.S."/>
            <person name="Lee Y.H."/>
            <person name="Choi D."/>
        </authorList>
    </citation>
    <scope>NUCLEOTIDE SEQUENCE [LARGE SCALE GENOMIC DNA]</scope>
    <source>
        <strain evidence="9">cv. CM334</strain>
    </source>
</reference>
<dbReference type="CDD" id="cd09274">
    <property type="entry name" value="RNase_HI_RT_Ty3"/>
    <property type="match status" value="1"/>
</dbReference>
<proteinExistence type="predicted"/>
<dbReference type="Gramene" id="PHT77018">
    <property type="protein sequence ID" value="PHT77018"/>
    <property type="gene ID" value="T459_20540"/>
</dbReference>
<keyword evidence="4" id="KW-0255">Endonuclease</keyword>
<dbReference type="GO" id="GO:0004519">
    <property type="term" value="F:endonuclease activity"/>
    <property type="evidence" value="ECO:0007669"/>
    <property type="project" value="UniProtKB-KW"/>
</dbReference>
<comment type="caution">
    <text evidence="8">The sequence shown here is derived from an EMBL/GenBank/DDBJ whole genome shotgun (WGS) entry which is preliminary data.</text>
</comment>
<dbReference type="GO" id="GO:0003964">
    <property type="term" value="F:RNA-directed DNA polymerase activity"/>
    <property type="evidence" value="ECO:0007669"/>
    <property type="project" value="UniProtKB-KW"/>
</dbReference>
<feature type="domain" description="Reverse transcriptase RNase H-like" evidence="7">
    <location>
        <begin position="11"/>
        <end position="95"/>
    </location>
</feature>
<protein>
    <recommendedName>
        <fullName evidence="7">Reverse transcriptase RNase H-like domain-containing protein</fullName>
    </recommendedName>
</protein>
<dbReference type="InterPro" id="IPR050951">
    <property type="entry name" value="Retrovirus_Pol_polyprotein"/>
</dbReference>
<dbReference type="Proteomes" id="UP000222542">
    <property type="component" value="Unassembled WGS sequence"/>
</dbReference>
<dbReference type="EMBL" id="AYRZ02000007">
    <property type="protein sequence ID" value="PHT77018.1"/>
    <property type="molecule type" value="Genomic_DNA"/>
</dbReference>
<dbReference type="GO" id="GO:0016787">
    <property type="term" value="F:hydrolase activity"/>
    <property type="evidence" value="ECO:0007669"/>
    <property type="project" value="UniProtKB-KW"/>
</dbReference>
<evidence type="ECO:0000256" key="1">
    <source>
        <dbReference type="ARBA" id="ARBA00022679"/>
    </source>
</evidence>
<accession>A0A2G2Z4S8</accession>
<evidence type="ECO:0000256" key="6">
    <source>
        <dbReference type="ARBA" id="ARBA00022918"/>
    </source>
</evidence>
<evidence type="ECO:0000313" key="8">
    <source>
        <dbReference type="EMBL" id="PHT77018.1"/>
    </source>
</evidence>
<sequence length="174" mass="19803">MTTVPVLALADFTKPFIFKTDACCKGMGEVLMQEGRPLVYSSKALGPRNLGLSTYEKEYIVVLAAVDRWKHYLQGGHFIIKTDHQSLKYLLDQRATTLLPQKGLTRLMGLDFEVQYKKGTDNRVADALSRRVKEEVAELRAITTVEPTWMLEVCESYEHDPTAQQTNYSFNHQS</sequence>
<evidence type="ECO:0000256" key="3">
    <source>
        <dbReference type="ARBA" id="ARBA00022722"/>
    </source>
</evidence>
<dbReference type="InterPro" id="IPR041373">
    <property type="entry name" value="RT_RNaseH"/>
</dbReference>
<dbReference type="STRING" id="4072.A0A2G2Z4S8"/>
<keyword evidence="2" id="KW-0548">Nucleotidyltransferase</keyword>
<dbReference type="Pfam" id="PF17917">
    <property type="entry name" value="RT_RNaseH"/>
    <property type="match status" value="1"/>
</dbReference>
<reference evidence="8 9" key="2">
    <citation type="journal article" date="2017" name="Genome Biol.">
        <title>New reference genome sequences of hot pepper reveal the massive evolution of plant disease-resistance genes by retroduplication.</title>
        <authorList>
            <person name="Kim S."/>
            <person name="Park J."/>
            <person name="Yeom S.I."/>
            <person name="Kim Y.M."/>
            <person name="Seo E."/>
            <person name="Kim K.T."/>
            <person name="Kim M.S."/>
            <person name="Lee J.M."/>
            <person name="Cheong K."/>
            <person name="Shin H.S."/>
            <person name="Kim S.B."/>
            <person name="Han K."/>
            <person name="Lee J."/>
            <person name="Park M."/>
            <person name="Lee H.A."/>
            <person name="Lee H.Y."/>
            <person name="Lee Y."/>
            <person name="Oh S."/>
            <person name="Lee J.H."/>
            <person name="Choi E."/>
            <person name="Choi E."/>
            <person name="Lee S.E."/>
            <person name="Jeon J."/>
            <person name="Kim H."/>
            <person name="Choi G."/>
            <person name="Song H."/>
            <person name="Lee J."/>
            <person name="Lee S.C."/>
            <person name="Kwon J.K."/>
            <person name="Lee H.Y."/>
            <person name="Koo N."/>
            <person name="Hong Y."/>
            <person name="Kim R.W."/>
            <person name="Kang W.H."/>
            <person name="Huh J.H."/>
            <person name="Kang B.C."/>
            <person name="Yang T.J."/>
            <person name="Lee Y.H."/>
            <person name="Bennetzen J.L."/>
            <person name="Choi D."/>
        </authorList>
    </citation>
    <scope>NUCLEOTIDE SEQUENCE [LARGE SCALE GENOMIC DNA]</scope>
    <source>
        <strain evidence="9">cv. CM334</strain>
    </source>
</reference>
<dbReference type="OMA" id="DACCKGM"/>